<name>A0A0A9EN41_ARUDO</name>
<dbReference type="EMBL" id="GBRH01195786">
    <property type="protein sequence ID" value="JAE02110.1"/>
    <property type="molecule type" value="Transcribed_RNA"/>
</dbReference>
<accession>A0A0A9EN41</accession>
<evidence type="ECO:0000313" key="2">
    <source>
        <dbReference type="EMBL" id="JAE02110.1"/>
    </source>
</evidence>
<sequence length="90" mass="9322">MTEKATSTTGPITQPSCAIAQASDRTPEPITAVMMCALAVTSVPVRLSRPSSSRSGRSPKPASTTLKAAAFPCCCLSITIAYSFSCVPVR</sequence>
<reference evidence="2" key="1">
    <citation type="submission" date="2014-09" db="EMBL/GenBank/DDBJ databases">
        <authorList>
            <person name="Magalhaes I.L.F."/>
            <person name="Oliveira U."/>
            <person name="Santos F.R."/>
            <person name="Vidigal T.H.D.A."/>
            <person name="Brescovit A.D."/>
            <person name="Santos A.J."/>
        </authorList>
    </citation>
    <scope>NUCLEOTIDE SEQUENCE</scope>
    <source>
        <tissue evidence="2">Shoot tissue taken approximately 20 cm above the soil surface</tissue>
    </source>
</reference>
<reference evidence="2" key="2">
    <citation type="journal article" date="2015" name="Data Brief">
        <title>Shoot transcriptome of the giant reed, Arundo donax.</title>
        <authorList>
            <person name="Barrero R.A."/>
            <person name="Guerrero F.D."/>
            <person name="Moolhuijzen P."/>
            <person name="Goolsby J.A."/>
            <person name="Tidwell J."/>
            <person name="Bellgard S.E."/>
            <person name="Bellgard M.I."/>
        </authorList>
    </citation>
    <scope>NUCLEOTIDE SEQUENCE</scope>
    <source>
        <tissue evidence="2">Shoot tissue taken approximately 20 cm above the soil surface</tissue>
    </source>
</reference>
<feature type="region of interest" description="Disordered" evidence="1">
    <location>
        <begin position="45"/>
        <end position="64"/>
    </location>
</feature>
<feature type="compositionally biased region" description="Low complexity" evidence="1">
    <location>
        <begin position="45"/>
        <end position="63"/>
    </location>
</feature>
<dbReference type="AlphaFoldDB" id="A0A0A9EN41"/>
<protein>
    <submittedName>
        <fullName evidence="2">Uncharacterized protein</fullName>
    </submittedName>
</protein>
<proteinExistence type="predicted"/>
<evidence type="ECO:0000256" key="1">
    <source>
        <dbReference type="SAM" id="MobiDB-lite"/>
    </source>
</evidence>
<organism evidence="2">
    <name type="scientific">Arundo donax</name>
    <name type="common">Giant reed</name>
    <name type="synonym">Donax arundinaceus</name>
    <dbReference type="NCBI Taxonomy" id="35708"/>
    <lineage>
        <taxon>Eukaryota</taxon>
        <taxon>Viridiplantae</taxon>
        <taxon>Streptophyta</taxon>
        <taxon>Embryophyta</taxon>
        <taxon>Tracheophyta</taxon>
        <taxon>Spermatophyta</taxon>
        <taxon>Magnoliopsida</taxon>
        <taxon>Liliopsida</taxon>
        <taxon>Poales</taxon>
        <taxon>Poaceae</taxon>
        <taxon>PACMAD clade</taxon>
        <taxon>Arundinoideae</taxon>
        <taxon>Arundineae</taxon>
        <taxon>Arundo</taxon>
    </lineage>
</organism>